<dbReference type="InterPro" id="IPR033718">
    <property type="entry name" value="DAGK_prok"/>
</dbReference>
<dbReference type="InterPro" id="IPR036945">
    <property type="entry name" value="DAGK_sf"/>
</dbReference>
<keyword evidence="5" id="KW-1003">Cell membrane</keyword>
<comment type="subcellular location">
    <subcellularLocation>
        <location evidence="1 24">Cell inner membrane</location>
        <topology evidence="1 24">Multi-pass membrane protein</topology>
    </subcellularLocation>
</comment>
<feature type="binding site" evidence="23">
    <location>
        <position position="90"/>
    </location>
    <ligand>
        <name>a divalent metal cation</name>
        <dbReference type="ChEBI" id="CHEBI:60240"/>
    </ligand>
</feature>
<evidence type="ECO:0000256" key="12">
    <source>
        <dbReference type="ARBA" id="ARBA00022777"/>
    </source>
</evidence>
<gene>
    <name evidence="25" type="ORF">EOE66_07085</name>
</gene>
<evidence type="ECO:0000256" key="11">
    <source>
        <dbReference type="ARBA" id="ARBA00022741"/>
    </source>
</evidence>
<evidence type="ECO:0000256" key="23">
    <source>
        <dbReference type="PIRSR" id="PIRSR600829-4"/>
    </source>
</evidence>
<keyword evidence="19 24" id="KW-1208">Phospholipid metabolism</keyword>
<evidence type="ECO:0000256" key="1">
    <source>
        <dbReference type="ARBA" id="ARBA00004429"/>
    </source>
</evidence>
<proteinExistence type="inferred from homology"/>
<feature type="binding site" evidence="22">
    <location>
        <position position="23"/>
    </location>
    <ligand>
        <name>ATP</name>
        <dbReference type="ChEBI" id="CHEBI:30616"/>
    </ligand>
</feature>
<dbReference type="InterPro" id="IPR000829">
    <property type="entry name" value="DAGK"/>
</dbReference>
<keyword evidence="26" id="KW-1185">Reference proteome</keyword>
<evidence type="ECO:0000256" key="5">
    <source>
        <dbReference type="ARBA" id="ARBA00022475"/>
    </source>
</evidence>
<keyword evidence="9 24" id="KW-0812">Transmembrane</keyword>
<keyword evidence="8 24" id="KW-0808">Transferase</keyword>
<evidence type="ECO:0000256" key="2">
    <source>
        <dbReference type="ARBA" id="ARBA00005967"/>
    </source>
</evidence>
<dbReference type="EC" id="2.7.1.107" evidence="3 24"/>
<comment type="caution">
    <text evidence="25">The sequence shown here is derived from an EMBL/GenBank/DDBJ whole genome shotgun (WGS) entry which is preliminary data.</text>
</comment>
<reference evidence="25 26" key="1">
    <citation type="submission" date="2019-01" db="EMBL/GenBank/DDBJ databases">
        <authorList>
            <person name="Chen W.-M."/>
        </authorList>
    </citation>
    <scope>NUCLEOTIDE SEQUENCE [LARGE SCALE GENOMIC DNA]</scope>
    <source>
        <strain evidence="25 26">KYPY4</strain>
    </source>
</reference>
<feature type="binding site" evidence="22">
    <location>
        <position position="90"/>
    </location>
    <ligand>
        <name>ATP</name>
        <dbReference type="ChEBI" id="CHEBI:30616"/>
    </ligand>
</feature>
<dbReference type="PANTHER" id="PTHR34299:SF1">
    <property type="entry name" value="DIACYLGLYCEROL KINASE"/>
    <property type="match status" value="1"/>
</dbReference>
<keyword evidence="10 23" id="KW-0479">Metal-binding</keyword>
<feature type="binding site" evidence="22">
    <location>
        <position position="30"/>
    </location>
    <ligand>
        <name>ATP</name>
        <dbReference type="ChEBI" id="CHEBI:30616"/>
    </ligand>
</feature>
<evidence type="ECO:0000256" key="7">
    <source>
        <dbReference type="ARBA" id="ARBA00022519"/>
    </source>
</evidence>
<keyword evidence="13 22" id="KW-0067">ATP-binding</keyword>
<accession>A0A437RL41</accession>
<evidence type="ECO:0000256" key="24">
    <source>
        <dbReference type="RuleBase" id="RU363065"/>
    </source>
</evidence>
<keyword evidence="18" id="KW-0594">Phospholipid biosynthesis</keyword>
<evidence type="ECO:0000256" key="19">
    <source>
        <dbReference type="ARBA" id="ARBA00023264"/>
    </source>
</evidence>
<feature type="binding site" evidence="23">
    <location>
        <position position="42"/>
    </location>
    <ligand>
        <name>a divalent metal cation</name>
        <dbReference type="ChEBI" id="CHEBI:60240"/>
    </ligand>
</feature>
<feature type="active site" description="Proton acceptor" evidence="20">
    <location>
        <position position="83"/>
    </location>
</feature>
<evidence type="ECO:0000256" key="17">
    <source>
        <dbReference type="ARBA" id="ARBA00023136"/>
    </source>
</evidence>
<organism evidence="25 26">
    <name type="scientific">Rubrivivax rivuli</name>
    <dbReference type="NCBI Taxonomy" id="1862385"/>
    <lineage>
        <taxon>Bacteria</taxon>
        <taxon>Pseudomonadati</taxon>
        <taxon>Pseudomonadota</taxon>
        <taxon>Betaproteobacteria</taxon>
        <taxon>Burkholderiales</taxon>
        <taxon>Sphaerotilaceae</taxon>
        <taxon>Rubrivivax</taxon>
    </lineage>
</organism>
<comment type="similarity">
    <text evidence="2 24">Belongs to the bacterial diacylglycerol kinase family.</text>
</comment>
<evidence type="ECO:0000256" key="4">
    <source>
        <dbReference type="ARBA" id="ARBA00017575"/>
    </source>
</evidence>
<dbReference type="Gene3D" id="1.10.287.3610">
    <property type="match status" value="1"/>
</dbReference>
<feature type="transmembrane region" description="Helical" evidence="24">
    <location>
        <begin position="110"/>
        <end position="131"/>
    </location>
</feature>
<dbReference type="GO" id="GO:0005886">
    <property type="term" value="C:plasma membrane"/>
    <property type="evidence" value="ECO:0007669"/>
    <property type="project" value="UniProtKB-SubCell"/>
</dbReference>
<keyword evidence="6" id="KW-0444">Lipid biosynthesis</keyword>
<comment type="catalytic activity">
    <reaction evidence="24">
        <text>a 1,2-diacyl-sn-glycerol + ATP = a 1,2-diacyl-sn-glycero-3-phosphate + ADP + H(+)</text>
        <dbReference type="Rhea" id="RHEA:10272"/>
        <dbReference type="ChEBI" id="CHEBI:15378"/>
        <dbReference type="ChEBI" id="CHEBI:17815"/>
        <dbReference type="ChEBI" id="CHEBI:30616"/>
        <dbReference type="ChEBI" id="CHEBI:58608"/>
        <dbReference type="ChEBI" id="CHEBI:456216"/>
        <dbReference type="EC" id="2.7.1.107"/>
    </reaction>
</comment>
<dbReference type="AlphaFoldDB" id="A0A437RL41"/>
<dbReference type="Pfam" id="PF01219">
    <property type="entry name" value="DAGK_prokar"/>
    <property type="match status" value="1"/>
</dbReference>
<keyword evidence="7 24" id="KW-0997">Cell inner membrane</keyword>
<keyword evidence="14 23" id="KW-0460">Magnesium</keyword>
<comment type="caution">
    <text evidence="24">Lacks conserved residue(s) required for the propagation of feature annotation.</text>
</comment>
<evidence type="ECO:0000256" key="14">
    <source>
        <dbReference type="ARBA" id="ARBA00022842"/>
    </source>
</evidence>
<protein>
    <recommendedName>
        <fullName evidence="4 24">Diacylglycerol kinase</fullName>
        <ecNumber evidence="3 24">2.7.1.107</ecNumber>
    </recommendedName>
</protein>
<feature type="binding site" evidence="22">
    <location>
        <begin position="108"/>
        <end position="109"/>
    </location>
    <ligand>
        <name>ATP</name>
        <dbReference type="ChEBI" id="CHEBI:30616"/>
    </ligand>
</feature>
<feature type="binding site" evidence="21">
    <location>
        <begin position="27"/>
        <end position="32"/>
    </location>
    <ligand>
        <name>substrate</name>
    </ligand>
</feature>
<evidence type="ECO:0000256" key="16">
    <source>
        <dbReference type="ARBA" id="ARBA00023098"/>
    </source>
</evidence>
<dbReference type="GO" id="GO:0005524">
    <property type="term" value="F:ATP binding"/>
    <property type="evidence" value="ECO:0007669"/>
    <property type="project" value="UniProtKB-KW"/>
</dbReference>
<comment type="cofactor">
    <cofactor evidence="23">
        <name>Mg(2+)</name>
        <dbReference type="ChEBI" id="CHEBI:18420"/>
    </cofactor>
    <text evidence="23">Mn(2+), Zn(2+), Cd(2+) and Co(2+) support activity to lesser extents.</text>
</comment>
<evidence type="ECO:0000256" key="10">
    <source>
        <dbReference type="ARBA" id="ARBA00022723"/>
    </source>
</evidence>
<feature type="binding site" evidence="22">
    <location>
        <position position="42"/>
    </location>
    <ligand>
        <name>ATP</name>
        <dbReference type="ChEBI" id="CHEBI:30616"/>
    </ligand>
</feature>
<evidence type="ECO:0000313" key="26">
    <source>
        <dbReference type="Proteomes" id="UP000285575"/>
    </source>
</evidence>
<evidence type="ECO:0000256" key="20">
    <source>
        <dbReference type="PIRSR" id="PIRSR600829-1"/>
    </source>
</evidence>
<dbReference type="PANTHER" id="PTHR34299">
    <property type="entry name" value="DIACYLGLYCEROL KINASE"/>
    <property type="match status" value="1"/>
</dbReference>
<dbReference type="OrthoDB" id="9796011at2"/>
<dbReference type="Proteomes" id="UP000285575">
    <property type="component" value="Unassembled WGS sequence"/>
</dbReference>
<name>A0A437RL41_9BURK</name>
<dbReference type="CDD" id="cd14264">
    <property type="entry name" value="DAGK_IM"/>
    <property type="match status" value="1"/>
</dbReference>
<feature type="binding site" evidence="21">
    <location>
        <position position="83"/>
    </location>
    <ligand>
        <name>substrate</name>
    </ligand>
</feature>
<feature type="binding site" evidence="21">
    <location>
        <begin position="44"/>
        <end position="48"/>
    </location>
    <ligand>
        <name>substrate</name>
    </ligand>
</feature>
<evidence type="ECO:0000256" key="15">
    <source>
        <dbReference type="ARBA" id="ARBA00022989"/>
    </source>
</evidence>
<keyword evidence="11 22" id="KW-0547">Nucleotide-binding</keyword>
<dbReference type="EMBL" id="SACR01000002">
    <property type="protein sequence ID" value="RVU47498.1"/>
    <property type="molecule type" value="Genomic_DNA"/>
</dbReference>
<evidence type="ECO:0000256" key="8">
    <source>
        <dbReference type="ARBA" id="ARBA00022679"/>
    </source>
</evidence>
<evidence type="ECO:0000256" key="13">
    <source>
        <dbReference type="ARBA" id="ARBA00022840"/>
    </source>
</evidence>
<evidence type="ECO:0000256" key="9">
    <source>
        <dbReference type="ARBA" id="ARBA00022692"/>
    </source>
</evidence>
<evidence type="ECO:0000256" key="18">
    <source>
        <dbReference type="ARBA" id="ARBA00023209"/>
    </source>
</evidence>
<feature type="binding site" evidence="21">
    <location>
        <position position="112"/>
    </location>
    <ligand>
        <name>substrate</name>
    </ligand>
</feature>
<dbReference type="GO" id="GO:0004143">
    <property type="term" value="F:ATP-dependent diacylglycerol kinase activity"/>
    <property type="evidence" value="ECO:0007669"/>
    <property type="project" value="UniProtKB-EC"/>
</dbReference>
<sequence length="137" mass="14460">MPAPAPPTSPPAAAYKSRGGIGRVFRALRYSWAGLRAAVRHEAAFRQELLLAAPLLVAAPFLAPGRWQLLVMVASVVAVLVVELLNSAIEALADAVSLELQPLLGRAKDLGSAAVLLTLLGVPFTWGLVLLPAPPWR</sequence>
<evidence type="ECO:0000256" key="21">
    <source>
        <dbReference type="PIRSR" id="PIRSR600829-2"/>
    </source>
</evidence>
<dbReference type="GO" id="GO:0006654">
    <property type="term" value="P:phosphatidic acid biosynthetic process"/>
    <property type="evidence" value="ECO:0007669"/>
    <property type="project" value="InterPro"/>
</dbReference>
<evidence type="ECO:0000256" key="22">
    <source>
        <dbReference type="PIRSR" id="PIRSR600829-3"/>
    </source>
</evidence>
<evidence type="ECO:0000313" key="25">
    <source>
        <dbReference type="EMBL" id="RVU47498.1"/>
    </source>
</evidence>
<keyword evidence="17 24" id="KW-0472">Membrane</keyword>
<dbReference type="RefSeq" id="WP_128227961.1">
    <property type="nucleotide sequence ID" value="NZ_SACR01000002.1"/>
</dbReference>
<evidence type="ECO:0000256" key="3">
    <source>
        <dbReference type="ARBA" id="ARBA00012133"/>
    </source>
</evidence>
<keyword evidence="12 24" id="KW-0418">Kinase</keyword>
<keyword evidence="15 24" id="KW-1133">Transmembrane helix</keyword>
<comment type="function">
    <text evidence="24">Catalyzes the ATP-dependent phosphorylation of sn-l,2-diacylglycerol (DAG) to phosphatidic acid. Involved in the recycling of diacylglycerol produced as a by-product during membrane-derived oligosaccharide (MDO) biosynthesis.</text>
</comment>
<feature type="transmembrane region" description="Helical" evidence="24">
    <location>
        <begin position="69"/>
        <end position="89"/>
    </location>
</feature>
<feature type="binding site" evidence="21">
    <location>
        <position position="23"/>
    </location>
    <ligand>
        <name>substrate</name>
    </ligand>
</feature>
<keyword evidence="16 24" id="KW-0443">Lipid metabolism</keyword>
<dbReference type="GO" id="GO:0046872">
    <property type="term" value="F:metal ion binding"/>
    <property type="evidence" value="ECO:0007669"/>
    <property type="project" value="UniProtKB-KW"/>
</dbReference>
<evidence type="ECO:0000256" key="6">
    <source>
        <dbReference type="ARBA" id="ARBA00022516"/>
    </source>
</evidence>